<feature type="compositionally biased region" description="Basic and acidic residues" evidence="1">
    <location>
        <begin position="333"/>
        <end position="377"/>
    </location>
</feature>
<proteinExistence type="predicted"/>
<gene>
    <name evidence="3" type="ORF">VP01_1826g1</name>
</gene>
<keyword evidence="4" id="KW-1185">Reference proteome</keyword>
<feature type="transmembrane region" description="Helical" evidence="2">
    <location>
        <begin position="113"/>
        <end position="135"/>
    </location>
</feature>
<feature type="transmembrane region" description="Helical" evidence="2">
    <location>
        <begin position="29"/>
        <end position="48"/>
    </location>
</feature>
<keyword evidence="2" id="KW-0472">Membrane</keyword>
<feature type="region of interest" description="Disordered" evidence="1">
    <location>
        <begin position="333"/>
        <end position="392"/>
    </location>
</feature>
<keyword evidence="2" id="KW-0812">Transmembrane</keyword>
<dbReference type="EMBL" id="LAVV01006644">
    <property type="protein sequence ID" value="KNZ58960.1"/>
    <property type="molecule type" value="Genomic_DNA"/>
</dbReference>
<evidence type="ECO:0000256" key="1">
    <source>
        <dbReference type="SAM" id="MobiDB-lite"/>
    </source>
</evidence>
<name>A0A0L6VFT8_9BASI</name>
<dbReference type="AlphaFoldDB" id="A0A0L6VFT8"/>
<protein>
    <submittedName>
        <fullName evidence="3">Uncharacterized protein</fullName>
    </submittedName>
</protein>
<reference evidence="3 4" key="1">
    <citation type="submission" date="2015-08" db="EMBL/GenBank/DDBJ databases">
        <title>Next Generation Sequencing and Analysis of the Genome of Puccinia sorghi L Schw, the Causal Agent of Maize Common Rust.</title>
        <authorList>
            <person name="Rochi L."/>
            <person name="Burguener G."/>
            <person name="Darino M."/>
            <person name="Turjanski A."/>
            <person name="Kreff E."/>
            <person name="Dieguez M.J."/>
            <person name="Sacco F."/>
        </authorList>
    </citation>
    <scope>NUCLEOTIDE SEQUENCE [LARGE SCALE GENOMIC DNA]</scope>
    <source>
        <strain evidence="3 4">RO10H11247</strain>
    </source>
</reference>
<dbReference type="VEuPathDB" id="FungiDB:VP01_1826g1"/>
<keyword evidence="2" id="KW-1133">Transmembrane helix</keyword>
<evidence type="ECO:0000313" key="3">
    <source>
        <dbReference type="EMBL" id="KNZ58960.1"/>
    </source>
</evidence>
<sequence>MWIQFSLINNTSKNFMLLLMPTSQIISEGFQKIPGFSVMTCAVLWFYWAGKLSTTCMHAAPAKSISAERLLTSHHSPPNFPPAQLDILILVDKKIQVVLFPLMTPASQPSNTIFIIYFLYLFIFFFLFSFPSILCKNKHKKIMYKQIPKRELDDVWLNSICPGIKEQRAPASLRQESPQHHYYHPPYCYYYTNLKKEDMREKRRKKGKKWKNTMEDFEHRKKMRVVYLNEFGIPLWRSGKLTNTTTHPKSLLAAKAIEPSRYHLCQRRNRPAVNYQIPPLLGTPEIENLTGEYLSKKRDLWVFFNRREFLLRSSCCFKPTTLHPVSKEREMEIENEELEIRDKEARGKEEEKEEKEGEKKKKDMKEKDVKSNVRRAPETNAQKLTNDIGERGSNIQRRKREYEELLERVNWEFNKKKKNTDWIKAVFNDHQLIQEEKEKFLGLVTALKESWEEAEEKIKQGEIED</sequence>
<dbReference type="Proteomes" id="UP000037035">
    <property type="component" value="Unassembled WGS sequence"/>
</dbReference>
<accession>A0A0L6VFT8</accession>
<comment type="caution">
    <text evidence="3">The sequence shown here is derived from an EMBL/GenBank/DDBJ whole genome shotgun (WGS) entry which is preliminary data.</text>
</comment>
<evidence type="ECO:0000313" key="4">
    <source>
        <dbReference type="Proteomes" id="UP000037035"/>
    </source>
</evidence>
<organism evidence="3 4">
    <name type="scientific">Puccinia sorghi</name>
    <dbReference type="NCBI Taxonomy" id="27349"/>
    <lineage>
        <taxon>Eukaryota</taxon>
        <taxon>Fungi</taxon>
        <taxon>Dikarya</taxon>
        <taxon>Basidiomycota</taxon>
        <taxon>Pucciniomycotina</taxon>
        <taxon>Pucciniomycetes</taxon>
        <taxon>Pucciniales</taxon>
        <taxon>Pucciniaceae</taxon>
        <taxon>Puccinia</taxon>
    </lineage>
</organism>
<evidence type="ECO:0000256" key="2">
    <source>
        <dbReference type="SAM" id="Phobius"/>
    </source>
</evidence>